<keyword evidence="7 10" id="KW-0106">Calcium</keyword>
<dbReference type="InterPro" id="IPR007524">
    <property type="entry name" value="Pec_lyase_N"/>
</dbReference>
<proteinExistence type="inferred from homology"/>
<dbReference type="SUPFAM" id="SSF51126">
    <property type="entry name" value="Pectin lyase-like"/>
    <property type="match status" value="1"/>
</dbReference>
<evidence type="ECO:0000256" key="5">
    <source>
        <dbReference type="ARBA" id="ARBA00022723"/>
    </source>
</evidence>
<dbReference type="InterPro" id="IPR002022">
    <property type="entry name" value="Pec_lyase"/>
</dbReference>
<gene>
    <name evidence="12" type="ORF">RD792_006138</name>
</gene>
<dbReference type="InterPro" id="IPR011050">
    <property type="entry name" value="Pectin_lyase_fold/virulence"/>
</dbReference>
<dbReference type="Gene3D" id="2.160.20.10">
    <property type="entry name" value="Single-stranded right-handed beta-helix, Pectin lyase-like"/>
    <property type="match status" value="1"/>
</dbReference>
<evidence type="ECO:0000259" key="11">
    <source>
        <dbReference type="SMART" id="SM00656"/>
    </source>
</evidence>
<keyword evidence="9 10" id="KW-0456">Lyase</keyword>
<dbReference type="Proteomes" id="UP001291926">
    <property type="component" value="Unassembled WGS sequence"/>
</dbReference>
<keyword evidence="5 10" id="KW-0479">Metal-binding</keyword>
<dbReference type="InterPro" id="IPR012334">
    <property type="entry name" value="Pectin_lyas_fold"/>
</dbReference>
<feature type="domain" description="Pectate lyase" evidence="11">
    <location>
        <begin position="168"/>
        <end position="365"/>
    </location>
</feature>
<protein>
    <recommendedName>
        <fullName evidence="4 10">Pectate lyase</fullName>
        <ecNumber evidence="4 10">4.2.2.2</ecNumber>
    </recommendedName>
</protein>
<sequence>MPEKAPRAEKKLNGRSFLTAVRVNLKADHANFVEDRVWLKRKEEADMAAHQAYQPNLMSVMDNLNNRVHKSMDGSNSTRRGLKKRNNGACIATNPIDQCWRCQKNWARKRKKLVDCVLGFGRHVTGGKAGKFYVVNDSSDNDLVNPKPGTLRHAVIQSEPLWIIFAHSMVIRLSQELIMTSNKTIDGRGANVLIANGAGFTLQYIRNVIIHNIRIRNIKNGNGGLIRDSVDHYGFRTRSDGDGISIFGSTNIWIDHVSMSKCDDGLIDIIEASTAITISNCHFSKHNEAMLFGASDSYQKDEIMQITLAFNHFGDGLEQRLPRVRWGFVHIVNNLYTHWLMYAIGGSKNPTILSQGNEFIAPDNAFAKEVTKRDYAPESEWINWVWKSEGDLLRNGAFFRQSGDVKHKFPTDSMITPKPGNFARMLTQNAGHLNCIRRKGC</sequence>
<dbReference type="PANTHER" id="PTHR31683:SF208">
    <property type="entry name" value="PECTATE LYASE"/>
    <property type="match status" value="1"/>
</dbReference>
<dbReference type="InterPro" id="IPR045032">
    <property type="entry name" value="PEL"/>
</dbReference>
<accession>A0ABR0DE60</accession>
<organism evidence="12 13">
    <name type="scientific">Penstemon davidsonii</name>
    <dbReference type="NCBI Taxonomy" id="160366"/>
    <lineage>
        <taxon>Eukaryota</taxon>
        <taxon>Viridiplantae</taxon>
        <taxon>Streptophyta</taxon>
        <taxon>Embryophyta</taxon>
        <taxon>Tracheophyta</taxon>
        <taxon>Spermatophyta</taxon>
        <taxon>Magnoliopsida</taxon>
        <taxon>eudicotyledons</taxon>
        <taxon>Gunneridae</taxon>
        <taxon>Pentapetalae</taxon>
        <taxon>asterids</taxon>
        <taxon>lamiids</taxon>
        <taxon>Lamiales</taxon>
        <taxon>Plantaginaceae</taxon>
        <taxon>Cheloneae</taxon>
        <taxon>Penstemon</taxon>
    </lineage>
</organism>
<evidence type="ECO:0000256" key="8">
    <source>
        <dbReference type="ARBA" id="ARBA00023180"/>
    </source>
</evidence>
<dbReference type="PRINTS" id="PR00807">
    <property type="entry name" value="AMBALLERGEN"/>
</dbReference>
<keyword evidence="8" id="KW-0325">Glycoprotein</keyword>
<reference evidence="12 13" key="1">
    <citation type="journal article" date="2023" name="bioRxiv">
        <title>Genome report: Whole genome sequence and annotation of Penstemon davidsonii.</title>
        <authorList>
            <person name="Ostevik K.L."/>
            <person name="Alabady M."/>
            <person name="Zhang M."/>
            <person name="Rausher M.D."/>
        </authorList>
    </citation>
    <scope>NUCLEOTIDE SEQUENCE [LARGE SCALE GENOMIC DNA]</scope>
    <source>
        <strain evidence="12">DNT005</strain>
        <tissue evidence="12">Whole leaf</tissue>
    </source>
</reference>
<evidence type="ECO:0000256" key="10">
    <source>
        <dbReference type="RuleBase" id="RU361123"/>
    </source>
</evidence>
<evidence type="ECO:0000256" key="7">
    <source>
        <dbReference type="ARBA" id="ARBA00022837"/>
    </source>
</evidence>
<evidence type="ECO:0000313" key="13">
    <source>
        <dbReference type="Proteomes" id="UP001291926"/>
    </source>
</evidence>
<comment type="pathway">
    <text evidence="2 10">Glycan metabolism; pectin degradation; 2-dehydro-3-deoxy-D-gluconate from pectin: step 2/5.</text>
</comment>
<evidence type="ECO:0000256" key="1">
    <source>
        <dbReference type="ARBA" id="ARBA00000695"/>
    </source>
</evidence>
<keyword evidence="6" id="KW-0732">Signal</keyword>
<comment type="caution">
    <text evidence="12">The sequence shown here is derived from an EMBL/GenBank/DDBJ whole genome shotgun (WGS) entry which is preliminary data.</text>
</comment>
<dbReference type="EMBL" id="JAYDYQ010002134">
    <property type="protein sequence ID" value="KAK4487255.1"/>
    <property type="molecule type" value="Genomic_DNA"/>
</dbReference>
<evidence type="ECO:0000313" key="12">
    <source>
        <dbReference type="EMBL" id="KAK4487255.1"/>
    </source>
</evidence>
<keyword evidence="13" id="KW-1185">Reference proteome</keyword>
<evidence type="ECO:0000256" key="6">
    <source>
        <dbReference type="ARBA" id="ARBA00022729"/>
    </source>
</evidence>
<dbReference type="PANTHER" id="PTHR31683">
    <property type="entry name" value="PECTATE LYASE 18-RELATED"/>
    <property type="match status" value="1"/>
</dbReference>
<dbReference type="EC" id="4.2.2.2" evidence="4 10"/>
<evidence type="ECO:0000256" key="9">
    <source>
        <dbReference type="ARBA" id="ARBA00023239"/>
    </source>
</evidence>
<name>A0ABR0DE60_9LAMI</name>
<dbReference type="Pfam" id="PF04431">
    <property type="entry name" value="Pec_lyase_N"/>
    <property type="match status" value="1"/>
</dbReference>
<evidence type="ECO:0000256" key="2">
    <source>
        <dbReference type="ARBA" id="ARBA00005220"/>
    </source>
</evidence>
<dbReference type="SMART" id="SM00656">
    <property type="entry name" value="Amb_all"/>
    <property type="match status" value="1"/>
</dbReference>
<comment type="cofactor">
    <cofactor evidence="10">
        <name>Ca(2+)</name>
        <dbReference type="ChEBI" id="CHEBI:29108"/>
    </cofactor>
    <text evidence="10">Binds 1 Ca(2+) ion. Required for its activity.</text>
</comment>
<dbReference type="InterPro" id="IPR018082">
    <property type="entry name" value="AmbAllergen"/>
</dbReference>
<dbReference type="Pfam" id="PF00544">
    <property type="entry name" value="Pectate_lyase_4"/>
    <property type="match status" value="1"/>
</dbReference>
<comment type="similarity">
    <text evidence="3 10">Belongs to the polysaccharide lyase 1 family.</text>
</comment>
<evidence type="ECO:0000256" key="3">
    <source>
        <dbReference type="ARBA" id="ARBA00010980"/>
    </source>
</evidence>
<comment type="catalytic activity">
    <reaction evidence="1 10">
        <text>Eliminative cleavage of (1-&gt;4)-alpha-D-galacturonan to give oligosaccharides with 4-deoxy-alpha-D-galact-4-enuronosyl groups at their non-reducing ends.</text>
        <dbReference type="EC" id="4.2.2.2"/>
    </reaction>
</comment>
<evidence type="ECO:0000256" key="4">
    <source>
        <dbReference type="ARBA" id="ARBA00012272"/>
    </source>
</evidence>